<dbReference type="Pfam" id="PF01564">
    <property type="entry name" value="Spermine_synth"/>
    <property type="match status" value="1"/>
</dbReference>
<feature type="domain" description="PABS" evidence="6">
    <location>
        <begin position="210"/>
        <end position="452"/>
    </location>
</feature>
<dbReference type="InterPro" id="IPR029063">
    <property type="entry name" value="SAM-dependent_MTases_sf"/>
</dbReference>
<dbReference type="NCBIfam" id="NF037959">
    <property type="entry name" value="MFS_SpdSyn"/>
    <property type="match status" value="1"/>
</dbReference>
<comment type="subunit">
    <text evidence="4">Homodimer or homotetramer.</text>
</comment>
<dbReference type="EC" id="2.5.1.16" evidence="4"/>
<comment type="function">
    <text evidence="4">Catalyzes the irreversible transfer of a propylamine group from the amino donor S-adenosylmethioninamine (decarboxy-AdoMet) to putrescine (1,4-diaminobutane) to yield spermidine.</text>
</comment>
<comment type="subcellular location">
    <subcellularLocation>
        <location evidence="4">Cell membrane</location>
        <topology evidence="4">Multi-pass membrane protein</topology>
    </subcellularLocation>
</comment>
<dbReference type="GO" id="GO:0008295">
    <property type="term" value="P:spermidine biosynthetic process"/>
    <property type="evidence" value="ECO:0007669"/>
    <property type="project" value="UniProtKB-UniRule"/>
</dbReference>
<keyword evidence="4" id="KW-0812">Transmembrane</keyword>
<feature type="transmembrane region" description="Helical" evidence="4">
    <location>
        <begin position="176"/>
        <end position="194"/>
    </location>
</feature>
<comment type="caution">
    <text evidence="4">Lacks conserved residue(s) required for the propagation of feature annotation.</text>
</comment>
<keyword evidence="4" id="KW-0745">Spermidine biosynthesis</keyword>
<evidence type="ECO:0000313" key="8">
    <source>
        <dbReference type="Proteomes" id="UP000199584"/>
    </source>
</evidence>
<feature type="transmembrane region" description="Helical" evidence="4">
    <location>
        <begin position="21"/>
        <end position="40"/>
    </location>
</feature>
<dbReference type="HAMAP" id="MF_00198">
    <property type="entry name" value="Spermidine_synth"/>
    <property type="match status" value="1"/>
</dbReference>
<keyword evidence="4" id="KW-1133">Transmembrane helix</keyword>
<evidence type="ECO:0000259" key="6">
    <source>
        <dbReference type="PROSITE" id="PS51006"/>
    </source>
</evidence>
<reference evidence="8" key="1">
    <citation type="submission" date="2016-10" db="EMBL/GenBank/DDBJ databases">
        <authorList>
            <person name="Varghese N."/>
            <person name="Submissions S."/>
        </authorList>
    </citation>
    <scope>NUCLEOTIDE SEQUENCE [LARGE SCALE GENOMIC DNA]</scope>
    <source>
        <strain evidence="8">DSM 3669</strain>
    </source>
</reference>
<dbReference type="CDD" id="cd02440">
    <property type="entry name" value="AdoMet_MTases"/>
    <property type="match status" value="1"/>
</dbReference>
<evidence type="ECO:0000256" key="1">
    <source>
        <dbReference type="ARBA" id="ARBA00007867"/>
    </source>
</evidence>
<proteinExistence type="inferred from homology"/>
<feature type="binding site" evidence="4">
    <location>
        <position position="277"/>
    </location>
    <ligand>
        <name>spermidine</name>
        <dbReference type="ChEBI" id="CHEBI:57834"/>
    </ligand>
</feature>
<feature type="binding site" evidence="4">
    <location>
        <position position="301"/>
    </location>
    <ligand>
        <name>spermidine</name>
        <dbReference type="ChEBI" id="CHEBI:57834"/>
    </ligand>
</feature>
<dbReference type="InterPro" id="IPR030373">
    <property type="entry name" value="PABS_CS"/>
</dbReference>
<comment type="pathway">
    <text evidence="4">Amine and polyamine biosynthesis; spermidine biosynthesis; spermidine from putrescine: step 1/1.</text>
</comment>
<dbReference type="GO" id="GO:0005886">
    <property type="term" value="C:plasma membrane"/>
    <property type="evidence" value="ECO:0007669"/>
    <property type="project" value="UniProtKB-SubCell"/>
</dbReference>
<feature type="transmembrane region" description="Helical" evidence="4">
    <location>
        <begin position="109"/>
        <end position="130"/>
    </location>
</feature>
<protein>
    <recommendedName>
        <fullName evidence="4">Polyamine aminopropyltransferase</fullName>
    </recommendedName>
    <alternativeName>
        <fullName evidence="4">Putrescine aminopropyltransferase</fullName>
        <shortName evidence="4">PAPT</shortName>
    </alternativeName>
    <alternativeName>
        <fullName evidence="4">Spermidine synthase</fullName>
        <shortName evidence="4">SPDS</shortName>
        <shortName evidence="4">SPDSY</shortName>
        <ecNumber evidence="4">2.5.1.16</ecNumber>
    </alternativeName>
</protein>
<feature type="transmembrane region" description="Helical" evidence="4">
    <location>
        <begin position="150"/>
        <end position="170"/>
    </location>
</feature>
<dbReference type="GO" id="GO:0004766">
    <property type="term" value="F:spermidine synthase activity"/>
    <property type="evidence" value="ECO:0007669"/>
    <property type="project" value="UniProtKB-UniRule"/>
</dbReference>
<feature type="binding site" evidence="4">
    <location>
        <position position="321"/>
    </location>
    <ligand>
        <name>S-methyl-5'-thioadenosine</name>
        <dbReference type="ChEBI" id="CHEBI:17509"/>
    </ligand>
</feature>
<dbReference type="AlphaFoldDB" id="A0A1I6DPU1"/>
<organism evidence="7 8">
    <name type="scientific">Desulfoscipio geothermicus DSM 3669</name>
    <dbReference type="NCBI Taxonomy" id="1121426"/>
    <lineage>
        <taxon>Bacteria</taxon>
        <taxon>Bacillati</taxon>
        <taxon>Bacillota</taxon>
        <taxon>Clostridia</taxon>
        <taxon>Eubacteriales</taxon>
        <taxon>Desulfallaceae</taxon>
        <taxon>Desulfoscipio</taxon>
    </lineage>
</organism>
<keyword evidence="8" id="KW-1185">Reference proteome</keyword>
<accession>A0A1I6DPU1</accession>
<dbReference type="SUPFAM" id="SSF53335">
    <property type="entry name" value="S-adenosyl-L-methionine-dependent methyltransferases"/>
    <property type="match status" value="1"/>
</dbReference>
<feature type="active site" description="Proton acceptor" evidence="4 5">
    <location>
        <position position="373"/>
    </location>
</feature>
<dbReference type="PROSITE" id="PS51006">
    <property type="entry name" value="PABS_2"/>
    <property type="match status" value="1"/>
</dbReference>
<dbReference type="FunFam" id="3.40.50.150:FF:000088">
    <property type="entry name" value="Polyamine aminopropyltransferase"/>
    <property type="match status" value="1"/>
</dbReference>
<dbReference type="UniPathway" id="UPA00248">
    <property type="reaction ID" value="UER00314"/>
</dbReference>
<comment type="catalytic activity">
    <reaction evidence="4">
        <text>S-adenosyl 3-(methylsulfanyl)propylamine + putrescine = S-methyl-5'-thioadenosine + spermidine + H(+)</text>
        <dbReference type="Rhea" id="RHEA:12721"/>
        <dbReference type="ChEBI" id="CHEBI:15378"/>
        <dbReference type="ChEBI" id="CHEBI:17509"/>
        <dbReference type="ChEBI" id="CHEBI:57443"/>
        <dbReference type="ChEBI" id="CHEBI:57834"/>
        <dbReference type="ChEBI" id="CHEBI:326268"/>
        <dbReference type="EC" id="2.5.1.16"/>
    </reaction>
</comment>
<feature type="transmembrane region" description="Helical" evidence="4">
    <location>
        <begin position="79"/>
        <end position="103"/>
    </location>
</feature>
<evidence type="ECO:0000256" key="4">
    <source>
        <dbReference type="HAMAP-Rule" id="MF_00198"/>
    </source>
</evidence>
<dbReference type="PANTHER" id="PTHR43317:SF1">
    <property type="entry name" value="THERMOSPERMINE SYNTHASE ACAULIS5"/>
    <property type="match status" value="1"/>
</dbReference>
<keyword evidence="4" id="KW-0472">Membrane</keyword>
<evidence type="ECO:0000313" key="7">
    <source>
        <dbReference type="EMBL" id="SFR07401.1"/>
    </source>
</evidence>
<feature type="binding site" evidence="4">
    <location>
        <position position="247"/>
    </location>
    <ligand>
        <name>S-methyl-5'-thioadenosine</name>
        <dbReference type="ChEBI" id="CHEBI:17509"/>
    </ligand>
</feature>
<feature type="binding site" evidence="4">
    <location>
        <begin position="355"/>
        <end position="356"/>
    </location>
    <ligand>
        <name>S-methyl-5'-thioadenosine</name>
        <dbReference type="ChEBI" id="CHEBI:17509"/>
    </ligand>
</feature>
<feature type="transmembrane region" description="Helical" evidence="4">
    <location>
        <begin position="46"/>
        <end position="67"/>
    </location>
</feature>
<comment type="similarity">
    <text evidence="1 4">Belongs to the spermidine/spermine synthase family.</text>
</comment>
<dbReference type="Proteomes" id="UP000199584">
    <property type="component" value="Unassembled WGS sequence"/>
</dbReference>
<dbReference type="GO" id="GO:0010487">
    <property type="term" value="F:thermospermine synthase activity"/>
    <property type="evidence" value="ECO:0007669"/>
    <property type="project" value="UniProtKB-ARBA"/>
</dbReference>
<dbReference type="PANTHER" id="PTHR43317">
    <property type="entry name" value="THERMOSPERMINE SYNTHASE ACAULIS5"/>
    <property type="match status" value="1"/>
</dbReference>
<dbReference type="PROSITE" id="PS01330">
    <property type="entry name" value="PABS_1"/>
    <property type="match status" value="1"/>
</dbReference>
<evidence type="ECO:0000256" key="5">
    <source>
        <dbReference type="PROSITE-ProRule" id="PRU00354"/>
    </source>
</evidence>
<gene>
    <name evidence="4" type="primary">speE</name>
    <name evidence="7" type="ORF">SAMN05660706_11499</name>
</gene>
<dbReference type="RefSeq" id="WP_165608262.1">
    <property type="nucleotide sequence ID" value="NZ_FOYM01000014.1"/>
</dbReference>
<dbReference type="Gene3D" id="3.40.50.150">
    <property type="entry name" value="Vaccinia Virus protein VP39"/>
    <property type="match status" value="1"/>
</dbReference>
<dbReference type="STRING" id="39060.SAMN05660706_11499"/>
<evidence type="ECO:0000256" key="3">
    <source>
        <dbReference type="ARBA" id="ARBA00023115"/>
    </source>
</evidence>
<dbReference type="InterPro" id="IPR001045">
    <property type="entry name" value="Spermi_synthase"/>
</dbReference>
<feature type="transmembrane region" description="Helical" evidence="4">
    <location>
        <begin position="201"/>
        <end position="222"/>
    </location>
</feature>
<dbReference type="NCBIfam" id="NF002956">
    <property type="entry name" value="PRK03612.1"/>
    <property type="match status" value="1"/>
</dbReference>
<keyword evidence="3 4" id="KW-0620">Polyamine biosynthesis</keyword>
<keyword evidence="2 4" id="KW-0808">Transferase</keyword>
<name>A0A1I6DPU1_9FIRM</name>
<evidence type="ECO:0000256" key="2">
    <source>
        <dbReference type="ARBA" id="ARBA00022679"/>
    </source>
</evidence>
<keyword evidence="4" id="KW-1003">Cell membrane</keyword>
<sequence>MPAAEQKSKIYSTRELNMVSAVVSVSGIIFQLMLAANMSYLLGNAVMQYSITIGLFLSGMGIGSYLSRYIDGLYLYTRFIIIQLTIALTGGSCILLLFIFYAYTSWYQPLAYLIILLIGANIGCEAPILVRMATDILRSVREGTSDILAWDYVGSLLGSLMVPFIIIPFLGYVRGAFAIGLLNWLVACFIFYRFRNKVQGGLLLQIALVASAFVLLSGVAAGDQLAFGMEQRLYRDHIVKKIETPYQKIIVTKNSDDLRLYINGNLQFSSWDEYRYHEALVHIPMNLAVRHDNVLILGGGDGLAARELLKYEEVKQITLVDLDPKMVDFCRTYPEIKKLNQGSLDNPRVKVINQDAYKFMEQDNLKYDVIIADLPDPNDESLNKLYTLEFYNLVKNHLAPGGITAVQSTSPLFAPEVFWTIVHTVAATGLEVRPYHVDVPSFGDWGFTLAADYPIDVSKIKIEEPTRYLNNEVIPGLFQFGRDEQLKPEAINTLLKPVLIPMYEKAWRNY</sequence>
<dbReference type="EMBL" id="FOYM01000014">
    <property type="protein sequence ID" value="SFR07401.1"/>
    <property type="molecule type" value="Genomic_DNA"/>
</dbReference>
<dbReference type="InterPro" id="IPR030374">
    <property type="entry name" value="PABS"/>
</dbReference>